<dbReference type="InterPro" id="IPR034154">
    <property type="entry name" value="TOPRIM_DnaG/twinkle"/>
</dbReference>
<dbReference type="EC" id="2.7.7.-" evidence="1"/>
<name>A0A1S8LRH5_9CLOT</name>
<protein>
    <submittedName>
        <fullName evidence="1">DNA primase</fullName>
        <ecNumber evidence="1">2.7.7.-</ecNumber>
    </submittedName>
</protein>
<keyword evidence="1" id="KW-0808">Transferase</keyword>
<dbReference type="EMBL" id="CP096983">
    <property type="protein sequence ID" value="URZ11014.1"/>
    <property type="molecule type" value="Genomic_DNA"/>
</dbReference>
<dbReference type="KEGG" id="crw:CROST_017300"/>
<dbReference type="GO" id="GO:0003677">
    <property type="term" value="F:DNA binding"/>
    <property type="evidence" value="ECO:0007669"/>
    <property type="project" value="InterPro"/>
</dbReference>
<evidence type="ECO:0000313" key="1">
    <source>
        <dbReference type="EMBL" id="URZ11014.1"/>
    </source>
</evidence>
<dbReference type="Pfam" id="PF12965">
    <property type="entry name" value="DUF3854"/>
    <property type="match status" value="1"/>
</dbReference>
<dbReference type="GO" id="GO:0006260">
    <property type="term" value="P:DNA replication"/>
    <property type="evidence" value="ECO:0007669"/>
    <property type="project" value="InterPro"/>
</dbReference>
<gene>
    <name evidence="1" type="primary">dnaG_1</name>
    <name evidence="1" type="ORF">CROST_017300</name>
</gene>
<evidence type="ECO:0000313" key="2">
    <source>
        <dbReference type="Proteomes" id="UP000190951"/>
    </source>
</evidence>
<reference evidence="1 2" key="1">
    <citation type="submission" date="2022-04" db="EMBL/GenBank/DDBJ databases">
        <title>Genome sequence of C. roseum typestrain.</title>
        <authorList>
            <person name="Poehlein A."/>
            <person name="Schoch T."/>
            <person name="Duerre P."/>
            <person name="Daniel R."/>
        </authorList>
    </citation>
    <scope>NUCLEOTIDE SEQUENCE [LARGE SCALE GENOMIC DNA]</scope>
    <source>
        <strain evidence="1 2">DSM 7320</strain>
    </source>
</reference>
<dbReference type="AlphaFoldDB" id="A0A1S8LRH5"/>
<dbReference type="CDD" id="cd01029">
    <property type="entry name" value="TOPRIM_primases"/>
    <property type="match status" value="1"/>
</dbReference>
<accession>A0A1S8LRH5</accession>
<dbReference type="SUPFAM" id="SSF57783">
    <property type="entry name" value="Zinc beta-ribbon"/>
    <property type="match status" value="1"/>
</dbReference>
<dbReference type="GO" id="GO:0008270">
    <property type="term" value="F:zinc ion binding"/>
    <property type="evidence" value="ECO:0007669"/>
    <property type="project" value="InterPro"/>
</dbReference>
<dbReference type="InterPro" id="IPR024385">
    <property type="entry name" value="DUF3854"/>
</dbReference>
<organism evidence="1 2">
    <name type="scientific">Clostridium felsineum</name>
    <dbReference type="NCBI Taxonomy" id="36839"/>
    <lineage>
        <taxon>Bacteria</taxon>
        <taxon>Bacillati</taxon>
        <taxon>Bacillota</taxon>
        <taxon>Clostridia</taxon>
        <taxon>Eubacteriales</taxon>
        <taxon>Clostridiaceae</taxon>
        <taxon>Clostridium</taxon>
    </lineage>
</organism>
<dbReference type="Gene3D" id="3.90.580.10">
    <property type="entry name" value="Zinc finger, CHC2-type domain"/>
    <property type="match status" value="1"/>
</dbReference>
<dbReference type="GO" id="GO:0003899">
    <property type="term" value="F:DNA-directed RNA polymerase activity"/>
    <property type="evidence" value="ECO:0007669"/>
    <property type="project" value="InterPro"/>
</dbReference>
<dbReference type="Gene3D" id="3.40.1360.10">
    <property type="match status" value="1"/>
</dbReference>
<dbReference type="Proteomes" id="UP000190951">
    <property type="component" value="Chromosome"/>
</dbReference>
<dbReference type="InterPro" id="IPR002694">
    <property type="entry name" value="Znf_CHC2"/>
</dbReference>
<dbReference type="InterPro" id="IPR036977">
    <property type="entry name" value="DNA_primase_Znf_CHC2"/>
</dbReference>
<keyword evidence="2" id="KW-1185">Reference proteome</keyword>
<proteinExistence type="predicted"/>
<keyword evidence="1" id="KW-0548">Nucleotidyltransferase</keyword>
<dbReference type="STRING" id="84029.CROST_41830"/>
<dbReference type="RefSeq" id="WP_077835361.1">
    <property type="nucleotide sequence ID" value="NZ_CP096983.1"/>
</dbReference>
<dbReference type="Pfam" id="PF01807">
    <property type="entry name" value="Zn_ribbon_DnaG"/>
    <property type="match status" value="1"/>
</dbReference>
<sequence length="368" mass="42384">MSERIDYDTDPRLSILNVADKCGISYRQEGKRFTSVCPFCGSESGHFYLTPDDGKYKNVYHCVKCGEHGSAIELYAKLHNCTNKNAFKELIDFDVSSSTINFIKEAKKVASVKLNFMAPIEVRNKVYRNLIRRLSLSEKHYLNLRNRGLSEDNILRNGYKTLPFDKELKKKICRELIGAGFNIAGIPGFYTDYTDKNEWTFWTPKEGGFLVPVIDYLGRVQGCQIRKDADKKKYPWFSSSYMENGTQCNGFVHVHWNKEHSSKKIVITEGALKATTASILSNATFVAVPGVNAINNLFEVLKILKPQKIFIAYDMDYKEKKEVQKALNTLKWNLKVNRYNYTQSVWNEEFKGIDDYMFHIKSEKLVAK</sequence>